<protein>
    <submittedName>
        <fullName evidence="1">Uncharacterized protein</fullName>
    </submittedName>
</protein>
<dbReference type="RefSeq" id="WP_056972041.1">
    <property type="nucleotide sequence ID" value="NZ_AZFI01000086.1"/>
</dbReference>
<dbReference type="EMBL" id="AZFI01000086">
    <property type="protein sequence ID" value="KRM26681.1"/>
    <property type="molecule type" value="Genomic_DNA"/>
</dbReference>
<proteinExistence type="predicted"/>
<evidence type="ECO:0000313" key="1">
    <source>
        <dbReference type="EMBL" id="KRM26681.1"/>
    </source>
</evidence>
<reference evidence="1 2" key="1">
    <citation type="journal article" date="2015" name="Genome Announc.">
        <title>Expanding the biotechnology potential of lactobacilli through comparative genomics of 213 strains and associated genera.</title>
        <authorList>
            <person name="Sun Z."/>
            <person name="Harris H.M."/>
            <person name="McCann A."/>
            <person name="Guo C."/>
            <person name="Argimon S."/>
            <person name="Zhang W."/>
            <person name="Yang X."/>
            <person name="Jeffery I.B."/>
            <person name="Cooney J.C."/>
            <person name="Kagawa T.F."/>
            <person name="Liu W."/>
            <person name="Song Y."/>
            <person name="Salvetti E."/>
            <person name="Wrobel A."/>
            <person name="Rasinkangas P."/>
            <person name="Parkhill J."/>
            <person name="Rea M.C."/>
            <person name="O'Sullivan O."/>
            <person name="Ritari J."/>
            <person name="Douillard F.P."/>
            <person name="Paul Ross R."/>
            <person name="Yang R."/>
            <person name="Briner A.E."/>
            <person name="Felis G.E."/>
            <person name="de Vos W.M."/>
            <person name="Barrangou R."/>
            <person name="Klaenhammer T.R."/>
            <person name="Caufield P.W."/>
            <person name="Cui Y."/>
            <person name="Zhang H."/>
            <person name="O'Toole P.W."/>
        </authorList>
    </citation>
    <scope>NUCLEOTIDE SEQUENCE [LARGE SCALE GENOMIC DNA]</scope>
    <source>
        <strain evidence="1 2">DSM 15836</strain>
    </source>
</reference>
<accession>A0ABR5PJA0</accession>
<gene>
    <name evidence="1" type="ORF">FC65_GL002166</name>
</gene>
<evidence type="ECO:0000313" key="2">
    <source>
        <dbReference type="Proteomes" id="UP000051217"/>
    </source>
</evidence>
<name>A0ABR5PJA0_9LACO</name>
<comment type="caution">
    <text evidence="1">The sequence shown here is derived from an EMBL/GenBank/DDBJ whole genome shotgun (WGS) entry which is preliminary data.</text>
</comment>
<keyword evidence="2" id="KW-1185">Reference proteome</keyword>
<sequence length="130" mass="15308">MPLVLNKIKDYMDSSKDSGLGVAIYLKMSKATRDVNMETYDINVGDSIHKVTIPNFPASAKDLYPRMDSTFLQSSQPWMNWYNKKVNHATKYLEWAENQENKEYFDIMKNAKTVDDLLNHTFDDRRKNRY</sequence>
<organism evidence="1 2">
    <name type="scientific">Ligilactobacillus acidipiscis DSM 15836</name>
    <dbReference type="NCBI Taxonomy" id="1423716"/>
    <lineage>
        <taxon>Bacteria</taxon>
        <taxon>Bacillati</taxon>
        <taxon>Bacillota</taxon>
        <taxon>Bacilli</taxon>
        <taxon>Lactobacillales</taxon>
        <taxon>Lactobacillaceae</taxon>
        <taxon>Ligilactobacillus</taxon>
    </lineage>
</organism>
<dbReference type="Proteomes" id="UP000051217">
    <property type="component" value="Unassembled WGS sequence"/>
</dbReference>